<dbReference type="Gene3D" id="3.10.450.50">
    <property type="match status" value="1"/>
</dbReference>
<evidence type="ECO:0000313" key="3">
    <source>
        <dbReference type="Proteomes" id="UP000219329"/>
    </source>
</evidence>
<sequence>MVNRLKHAALMQGLSAFVLIGFNASNAQEIDQFQHWLELSSADQTYADLAAEIGRTEAFRVFLGEGSIVFRESGPVDALEEYRTADFAQNELTWESHYIDVSRDGDLGLTAGPFELADQTLGDEQYSFGHLVSVWKKNNGRWELMADMAAGIPGFLSLSVEPDFGDTQPVLDETAHSMMAEVEDNTMQSLIDADNLFGLSINFRGGQRALLRYGLDSTRVYLPGMAPAIGAGAASSVYGAYLDNELRTTNPISLTHIGGFLSTSKEFGYTYGIMETDTGEFPEIIELDGGFQASYLRQWRFSNNNEWRIAVEVLNPLD</sequence>
<proteinExistence type="predicted"/>
<protein>
    <recommendedName>
        <fullName evidence="4">DUF4440 domain-containing protein</fullName>
    </recommendedName>
</protein>
<feature type="signal peptide" evidence="1">
    <location>
        <begin position="1"/>
        <end position="27"/>
    </location>
</feature>
<dbReference type="InterPro" id="IPR032710">
    <property type="entry name" value="NTF2-like_dom_sf"/>
</dbReference>
<evidence type="ECO:0008006" key="4">
    <source>
        <dbReference type="Google" id="ProtNLM"/>
    </source>
</evidence>
<dbReference type="Proteomes" id="UP000219329">
    <property type="component" value="Unassembled WGS sequence"/>
</dbReference>
<dbReference type="EMBL" id="NTJZ01000004">
    <property type="protein sequence ID" value="PDH34191.1"/>
    <property type="molecule type" value="Genomic_DNA"/>
</dbReference>
<gene>
    <name evidence="2" type="ORF">CNF02_05185</name>
</gene>
<name>A0A2A5WCV0_9GAMM</name>
<feature type="chain" id="PRO_5013241272" description="DUF4440 domain-containing protein" evidence="1">
    <location>
        <begin position="28"/>
        <end position="318"/>
    </location>
</feature>
<comment type="caution">
    <text evidence="2">The sequence shown here is derived from an EMBL/GenBank/DDBJ whole genome shotgun (WGS) entry which is preliminary data.</text>
</comment>
<accession>A0A2A5WCV0</accession>
<evidence type="ECO:0000313" key="2">
    <source>
        <dbReference type="EMBL" id="PDH34191.1"/>
    </source>
</evidence>
<evidence type="ECO:0000256" key="1">
    <source>
        <dbReference type="SAM" id="SignalP"/>
    </source>
</evidence>
<dbReference type="AlphaFoldDB" id="A0A2A5WCV0"/>
<keyword evidence="1" id="KW-0732">Signal</keyword>
<dbReference type="SUPFAM" id="SSF54427">
    <property type="entry name" value="NTF2-like"/>
    <property type="match status" value="1"/>
</dbReference>
<organism evidence="2 3">
    <name type="scientific">OM182 bacterium MED-G28</name>
    <dbReference type="NCBI Taxonomy" id="1986256"/>
    <lineage>
        <taxon>Bacteria</taxon>
        <taxon>Pseudomonadati</taxon>
        <taxon>Pseudomonadota</taxon>
        <taxon>Gammaproteobacteria</taxon>
        <taxon>OMG group</taxon>
        <taxon>OM182 clade</taxon>
    </lineage>
</organism>
<reference evidence="2 3" key="1">
    <citation type="submission" date="2017-08" db="EMBL/GenBank/DDBJ databases">
        <title>Fine stratification of microbial communities through a metagenomic profile of the photic zone.</title>
        <authorList>
            <person name="Haro-Moreno J.M."/>
            <person name="Lopez-Perez M."/>
            <person name="De La Torre J."/>
            <person name="Picazo A."/>
            <person name="Camacho A."/>
            <person name="Rodriguez-Valera F."/>
        </authorList>
    </citation>
    <scope>NUCLEOTIDE SEQUENCE [LARGE SCALE GENOMIC DNA]</scope>
    <source>
        <strain evidence="2">MED-G28</strain>
    </source>
</reference>